<accession>A0A0A9H274</accession>
<dbReference type="AlphaFoldDB" id="A0A0A9H274"/>
<reference evidence="1" key="1">
    <citation type="submission" date="2014-09" db="EMBL/GenBank/DDBJ databases">
        <authorList>
            <person name="Magalhaes I.L.F."/>
            <person name="Oliveira U."/>
            <person name="Santos F.R."/>
            <person name="Vidigal T.H.D.A."/>
            <person name="Brescovit A.D."/>
            <person name="Santos A.J."/>
        </authorList>
    </citation>
    <scope>NUCLEOTIDE SEQUENCE</scope>
    <source>
        <tissue evidence="1">Shoot tissue taken approximately 20 cm above the soil surface</tissue>
    </source>
</reference>
<protein>
    <submittedName>
        <fullName evidence="1">Uncharacterized protein</fullName>
    </submittedName>
</protein>
<organism evidence="1">
    <name type="scientific">Arundo donax</name>
    <name type="common">Giant reed</name>
    <name type="synonym">Donax arundinaceus</name>
    <dbReference type="NCBI Taxonomy" id="35708"/>
    <lineage>
        <taxon>Eukaryota</taxon>
        <taxon>Viridiplantae</taxon>
        <taxon>Streptophyta</taxon>
        <taxon>Embryophyta</taxon>
        <taxon>Tracheophyta</taxon>
        <taxon>Spermatophyta</taxon>
        <taxon>Magnoliopsida</taxon>
        <taxon>Liliopsida</taxon>
        <taxon>Poales</taxon>
        <taxon>Poaceae</taxon>
        <taxon>PACMAD clade</taxon>
        <taxon>Arundinoideae</taxon>
        <taxon>Arundineae</taxon>
        <taxon>Arundo</taxon>
    </lineage>
</organism>
<dbReference type="EMBL" id="GBRH01166571">
    <property type="protein sequence ID" value="JAE31325.1"/>
    <property type="molecule type" value="Transcribed_RNA"/>
</dbReference>
<name>A0A0A9H274_ARUDO</name>
<sequence length="29" mass="3270">MHILIVLRIEQPTQHLFQPKGVGSNQAIT</sequence>
<evidence type="ECO:0000313" key="1">
    <source>
        <dbReference type="EMBL" id="JAE31325.1"/>
    </source>
</evidence>
<proteinExistence type="predicted"/>
<reference evidence="1" key="2">
    <citation type="journal article" date="2015" name="Data Brief">
        <title>Shoot transcriptome of the giant reed, Arundo donax.</title>
        <authorList>
            <person name="Barrero R.A."/>
            <person name="Guerrero F.D."/>
            <person name="Moolhuijzen P."/>
            <person name="Goolsby J.A."/>
            <person name="Tidwell J."/>
            <person name="Bellgard S.E."/>
            <person name="Bellgard M.I."/>
        </authorList>
    </citation>
    <scope>NUCLEOTIDE SEQUENCE</scope>
    <source>
        <tissue evidence="1">Shoot tissue taken approximately 20 cm above the soil surface</tissue>
    </source>
</reference>